<evidence type="ECO:0000256" key="4">
    <source>
        <dbReference type="ARBA" id="ARBA00023284"/>
    </source>
</evidence>
<keyword evidence="6" id="KW-1185">Reference proteome</keyword>
<dbReference type="PANTHER" id="PTHR42852">
    <property type="entry name" value="THIOL:DISULFIDE INTERCHANGE PROTEIN DSBE"/>
    <property type="match status" value="1"/>
</dbReference>
<dbReference type="SUPFAM" id="SSF52833">
    <property type="entry name" value="Thioredoxin-like"/>
    <property type="match status" value="1"/>
</dbReference>
<comment type="subcellular location">
    <subcellularLocation>
        <location evidence="1">Cell envelope</location>
    </subcellularLocation>
</comment>
<dbReference type="InterPro" id="IPR050553">
    <property type="entry name" value="Thioredoxin_ResA/DsbE_sf"/>
</dbReference>
<evidence type="ECO:0000313" key="5">
    <source>
        <dbReference type="EMBL" id="SMG48840.1"/>
    </source>
</evidence>
<dbReference type="OrthoDB" id="640449at2"/>
<keyword evidence="3" id="KW-1015">Disulfide bond</keyword>
<name>A0A1X7L4Z8_9SPHI</name>
<dbReference type="GO" id="GO:0030313">
    <property type="term" value="C:cell envelope"/>
    <property type="evidence" value="ECO:0007669"/>
    <property type="project" value="UniProtKB-SubCell"/>
</dbReference>
<dbReference type="Proteomes" id="UP000192980">
    <property type="component" value="Unassembled WGS sequence"/>
</dbReference>
<evidence type="ECO:0000313" key="6">
    <source>
        <dbReference type="Proteomes" id="UP000192980"/>
    </source>
</evidence>
<dbReference type="GO" id="GO:0017004">
    <property type="term" value="P:cytochrome complex assembly"/>
    <property type="evidence" value="ECO:0007669"/>
    <property type="project" value="UniProtKB-KW"/>
</dbReference>
<gene>
    <name evidence="5" type="ORF">SAMN05660862_3600</name>
</gene>
<evidence type="ECO:0000256" key="2">
    <source>
        <dbReference type="ARBA" id="ARBA00022748"/>
    </source>
</evidence>
<proteinExistence type="predicted"/>
<dbReference type="InterPro" id="IPR013766">
    <property type="entry name" value="Thioredoxin_domain"/>
</dbReference>
<reference evidence="5 6" key="1">
    <citation type="submission" date="2017-04" db="EMBL/GenBank/DDBJ databases">
        <authorList>
            <person name="Afonso C.L."/>
            <person name="Miller P.J."/>
            <person name="Scott M.A."/>
            <person name="Spackman E."/>
            <person name="Goraichik I."/>
            <person name="Dimitrov K.M."/>
            <person name="Suarez D.L."/>
            <person name="Swayne D.E."/>
        </authorList>
    </citation>
    <scope>NUCLEOTIDE SEQUENCE [LARGE SCALE GENOMIC DNA]</scope>
    <source>
        <strain evidence="5 6">DSM 22418</strain>
    </source>
</reference>
<keyword evidence="2" id="KW-0201">Cytochrome c-type biogenesis</keyword>
<sequence length="373" mass="41907">MKKLVMLLLSVILVSSVTAQYKIKVKGYVTGQTEGHNNVYLYNQIKKDTAVIKDGYFEFNMVEPTAGSRAIAIEYDQKKHRMYSPVVLFWDQSGTIEVRFDIQKGLSSTTLSGMPSAVTFANHSAARSKAFMEIRAQVQAKYGADALKQGADANKEAMAYMEKLSAQKYDSLLNTFVDGKSMLAPVLILSHISNLPTDRLENYYSRLSKAVKESEEGQTLNAKIQGLKNAYVGATVTNFSLPDENGKQRSFEEFKGKYILLDFWASWCSPCRASFPRIREVYDKLKGQNFIVINVSIDKNKEAWLKAVGEENNPWPQLYDDSKMAYARFNVSAVPTSYLIDPSGKIIMKEIGFDPKGGGAMELKLEEIFKTKF</sequence>
<accession>A0A1X7L4Z8</accession>
<dbReference type="GO" id="GO:0016491">
    <property type="term" value="F:oxidoreductase activity"/>
    <property type="evidence" value="ECO:0007669"/>
    <property type="project" value="InterPro"/>
</dbReference>
<dbReference type="GO" id="GO:0016209">
    <property type="term" value="F:antioxidant activity"/>
    <property type="evidence" value="ECO:0007669"/>
    <property type="project" value="InterPro"/>
</dbReference>
<dbReference type="PROSITE" id="PS51352">
    <property type="entry name" value="THIOREDOXIN_2"/>
    <property type="match status" value="1"/>
</dbReference>
<dbReference type="Gene3D" id="3.40.30.10">
    <property type="entry name" value="Glutaredoxin"/>
    <property type="match status" value="1"/>
</dbReference>
<dbReference type="EMBL" id="FXAU01000008">
    <property type="protein sequence ID" value="SMG48840.1"/>
    <property type="molecule type" value="Genomic_DNA"/>
</dbReference>
<keyword evidence="4" id="KW-0676">Redox-active center</keyword>
<dbReference type="Pfam" id="PF00578">
    <property type="entry name" value="AhpC-TSA"/>
    <property type="match status" value="1"/>
</dbReference>
<evidence type="ECO:0000256" key="3">
    <source>
        <dbReference type="ARBA" id="ARBA00023157"/>
    </source>
</evidence>
<dbReference type="AlphaFoldDB" id="A0A1X7L4Z8"/>
<evidence type="ECO:0000256" key="1">
    <source>
        <dbReference type="ARBA" id="ARBA00004196"/>
    </source>
</evidence>
<dbReference type="RefSeq" id="WP_085474289.1">
    <property type="nucleotide sequence ID" value="NZ_CP038029.1"/>
</dbReference>
<protein>
    <submittedName>
        <fullName evidence="5">Peroxiredoxin</fullName>
    </submittedName>
</protein>
<dbReference type="CDD" id="cd02966">
    <property type="entry name" value="TlpA_like_family"/>
    <property type="match status" value="1"/>
</dbReference>
<dbReference type="STRING" id="561061.SAMN05660862_3600"/>
<dbReference type="PANTHER" id="PTHR42852:SF6">
    <property type="entry name" value="THIOL:DISULFIDE INTERCHANGE PROTEIN DSBE"/>
    <property type="match status" value="1"/>
</dbReference>
<dbReference type="InterPro" id="IPR000866">
    <property type="entry name" value="AhpC/TSA"/>
</dbReference>
<organism evidence="5 6">
    <name type="scientific">Sphingobacterium psychroaquaticum</name>
    <dbReference type="NCBI Taxonomy" id="561061"/>
    <lineage>
        <taxon>Bacteria</taxon>
        <taxon>Pseudomonadati</taxon>
        <taxon>Bacteroidota</taxon>
        <taxon>Sphingobacteriia</taxon>
        <taxon>Sphingobacteriales</taxon>
        <taxon>Sphingobacteriaceae</taxon>
        <taxon>Sphingobacterium</taxon>
    </lineage>
</organism>
<dbReference type="InterPro" id="IPR036249">
    <property type="entry name" value="Thioredoxin-like_sf"/>
</dbReference>